<keyword evidence="2 4" id="KW-0808">Transferase</keyword>
<dbReference type="SUPFAM" id="SSF53335">
    <property type="entry name" value="S-adenosyl-L-methionine-dependent methyltransferases"/>
    <property type="match status" value="1"/>
</dbReference>
<proteinExistence type="predicted"/>
<evidence type="ECO:0000256" key="2">
    <source>
        <dbReference type="ARBA" id="ARBA00022679"/>
    </source>
</evidence>
<gene>
    <name evidence="4" type="primary">egtD</name>
    <name evidence="4" type="ORF">ACFFJ6_13510</name>
</gene>
<dbReference type="Pfam" id="PF10017">
    <property type="entry name" value="Methyltransf_33"/>
    <property type="match status" value="1"/>
</dbReference>
<evidence type="ECO:0000256" key="1">
    <source>
        <dbReference type="ARBA" id="ARBA00022603"/>
    </source>
</evidence>
<dbReference type="PANTHER" id="PTHR43397:SF1">
    <property type="entry name" value="ERGOTHIONEINE BIOSYNTHESIS PROTEIN 1"/>
    <property type="match status" value="1"/>
</dbReference>
<evidence type="ECO:0000313" key="4">
    <source>
        <dbReference type="EMBL" id="MFC0241497.1"/>
    </source>
</evidence>
<dbReference type="NCBIfam" id="TIGR03438">
    <property type="entry name" value="egtD_ergothio"/>
    <property type="match status" value="1"/>
</dbReference>
<name>A0ABV6ETI3_9BRAD</name>
<dbReference type="GO" id="GO:0052706">
    <property type="term" value="F:L-histidine N(alpha)-methyltransferase activity"/>
    <property type="evidence" value="ECO:0007669"/>
    <property type="project" value="UniProtKB-EC"/>
</dbReference>
<dbReference type="InterPro" id="IPR035094">
    <property type="entry name" value="EgtD"/>
</dbReference>
<comment type="caution">
    <text evidence="4">The sequence shown here is derived from an EMBL/GenBank/DDBJ whole genome shotgun (WGS) entry which is preliminary data.</text>
</comment>
<dbReference type="EC" id="2.1.1.44" evidence="4"/>
<reference evidence="4 5" key="1">
    <citation type="submission" date="2024-09" db="EMBL/GenBank/DDBJ databases">
        <authorList>
            <person name="Sun Q."/>
            <person name="Mori K."/>
        </authorList>
    </citation>
    <scope>NUCLEOTIDE SEQUENCE [LARGE SCALE GENOMIC DNA]</scope>
    <source>
        <strain evidence="4 5">KCTC 23279</strain>
    </source>
</reference>
<protein>
    <submittedName>
        <fullName evidence="4">L-histidine N(Alpha)-methyltransferase</fullName>
        <ecNumber evidence="4">2.1.1.44</ecNumber>
    </submittedName>
</protein>
<dbReference type="InterPro" id="IPR019257">
    <property type="entry name" value="MeTrfase_dom"/>
</dbReference>
<keyword evidence="1 4" id="KW-0489">Methyltransferase</keyword>
<keyword evidence="5" id="KW-1185">Reference proteome</keyword>
<dbReference type="EMBL" id="JBHLWM010000005">
    <property type="protein sequence ID" value="MFC0241497.1"/>
    <property type="molecule type" value="Genomic_DNA"/>
</dbReference>
<evidence type="ECO:0000313" key="5">
    <source>
        <dbReference type="Proteomes" id="UP001589775"/>
    </source>
</evidence>
<dbReference type="GO" id="GO:0032259">
    <property type="term" value="P:methylation"/>
    <property type="evidence" value="ECO:0007669"/>
    <property type="project" value="UniProtKB-KW"/>
</dbReference>
<sequence length="323" mass="35673">MNMHVAVQARAHQLDPQTQSFATDVLDGLSRPQKSLPPKYFYDDRGSELFVAITKLPEYYPTRTELGILRARAGEIGALIPPDAAIVEFGAGATTKIRLLLAAHQVAAYVPVDISGDFIAAQAEELCADFPELAVYPVAADFTAPFALPDAVRARPKVGFFPGSTIGNFEPQEAAHLLGTFRDILGRGARLIVGVDLEKDEKLLVPAYDDAAGVTAQFNLNLLARINRELGGDIDLRAFAHRAIYNRDQHRIEMHLVSRRDQTVRILGERFAFTAGETIHTENSYKYSLPRFRTLAEQAGWTLQQSWTDADGLFSVHALERAE</sequence>
<dbReference type="PIRSF" id="PIRSF018005">
    <property type="entry name" value="UCP018005"/>
    <property type="match status" value="1"/>
</dbReference>
<accession>A0ABV6ETI3</accession>
<dbReference type="Gene3D" id="3.40.50.150">
    <property type="entry name" value="Vaccinia Virus protein VP39"/>
    <property type="match status" value="1"/>
</dbReference>
<organism evidence="4 5">
    <name type="scientific">Rhodopseudomonas telluris</name>
    <dbReference type="NCBI Taxonomy" id="644215"/>
    <lineage>
        <taxon>Bacteria</taxon>
        <taxon>Pseudomonadati</taxon>
        <taxon>Pseudomonadota</taxon>
        <taxon>Alphaproteobacteria</taxon>
        <taxon>Hyphomicrobiales</taxon>
        <taxon>Nitrobacteraceae</taxon>
        <taxon>Rhodopseudomonas</taxon>
    </lineage>
</organism>
<dbReference type="PANTHER" id="PTHR43397">
    <property type="entry name" value="ERGOTHIONEINE BIOSYNTHESIS PROTEIN 1"/>
    <property type="match status" value="1"/>
</dbReference>
<dbReference type="RefSeq" id="WP_378388496.1">
    <property type="nucleotide sequence ID" value="NZ_JBHLWM010000005.1"/>
</dbReference>
<dbReference type="Proteomes" id="UP001589775">
    <property type="component" value="Unassembled WGS sequence"/>
</dbReference>
<evidence type="ECO:0000259" key="3">
    <source>
        <dbReference type="Pfam" id="PF10017"/>
    </source>
</evidence>
<dbReference type="InterPro" id="IPR051128">
    <property type="entry name" value="EgtD_Methyltrsf_superfamily"/>
</dbReference>
<dbReference type="InterPro" id="IPR017804">
    <property type="entry name" value="MeTrfase_EgtD-like"/>
</dbReference>
<feature type="domain" description="Histidine-specific methyltransferase SAM-dependent" evidence="3">
    <location>
        <begin position="21"/>
        <end position="320"/>
    </location>
</feature>
<dbReference type="InterPro" id="IPR029063">
    <property type="entry name" value="SAM-dependent_MTases_sf"/>
</dbReference>